<dbReference type="Proteomes" id="UP000219860">
    <property type="component" value="Chromosome 13"/>
</dbReference>
<name>A0A0Y9Z3G4_PLABE</name>
<feature type="transmembrane region" description="Helical" evidence="3">
    <location>
        <begin position="3732"/>
        <end position="3752"/>
    </location>
</feature>
<evidence type="ECO:0000313" key="8">
    <source>
        <dbReference type="Proteomes" id="UP000069549"/>
    </source>
</evidence>
<keyword evidence="3" id="KW-0812">Transmembrane</keyword>
<reference evidence="4 8" key="1">
    <citation type="submission" date="2016-02" db="EMBL/GenBank/DDBJ databases">
        <authorList>
            <consortium name="Pathogen Informatics"/>
        </authorList>
    </citation>
    <scope>NUCLEOTIDE SEQUENCE [LARGE SCALE GENOMIC DNA]</scope>
    <source>
        <strain evidence="4 8">K173</strain>
        <strain evidence="5 11">NK65 ny</strain>
        <strain evidence="6 9">SP11 Antwerpcl1</strain>
        <strain evidence="7 10">SP11 RLL</strain>
    </source>
</reference>
<protein>
    <submittedName>
        <fullName evidence="4">Uncharacterized protein</fullName>
    </submittedName>
</protein>
<feature type="transmembrane region" description="Helical" evidence="3">
    <location>
        <begin position="2717"/>
        <end position="2734"/>
    </location>
</feature>
<evidence type="ECO:0000256" key="1">
    <source>
        <dbReference type="SAM" id="Coils"/>
    </source>
</evidence>
<dbReference type="VEuPathDB" id="PlasmoDB:PBANKA_1302000"/>
<feature type="transmembrane region" description="Helical" evidence="3">
    <location>
        <begin position="543"/>
        <end position="566"/>
    </location>
</feature>
<evidence type="ECO:0000313" key="4">
    <source>
        <dbReference type="EMBL" id="CXI87686.1"/>
    </source>
</evidence>
<feature type="transmembrane region" description="Helical" evidence="3">
    <location>
        <begin position="3845"/>
        <end position="3862"/>
    </location>
</feature>
<evidence type="ECO:0000313" key="11">
    <source>
        <dbReference type="Proteomes" id="UP000516480"/>
    </source>
</evidence>
<evidence type="ECO:0000256" key="2">
    <source>
        <dbReference type="SAM" id="MobiDB-lite"/>
    </source>
</evidence>
<feature type="transmembrane region" description="Helical" evidence="3">
    <location>
        <begin position="578"/>
        <end position="598"/>
    </location>
</feature>
<feature type="coiled-coil region" evidence="1">
    <location>
        <begin position="4064"/>
        <end position="4091"/>
    </location>
</feature>
<dbReference type="EMBL" id="LT160033">
    <property type="protein sequence ID" value="CXI87686.1"/>
    <property type="molecule type" value="Genomic_DNA"/>
</dbReference>
<dbReference type="EMBL" id="LT608261">
    <property type="protein sequence ID" value="SCM16295.1"/>
    <property type="molecule type" value="Genomic_DNA"/>
</dbReference>
<proteinExistence type="predicted"/>
<dbReference type="Proteomes" id="UP000069549">
    <property type="component" value="Chromosome 13"/>
</dbReference>
<feature type="transmembrane region" description="Helical" evidence="3">
    <location>
        <begin position="3353"/>
        <end position="3373"/>
    </location>
</feature>
<keyword evidence="3" id="KW-1133">Transmembrane helix</keyword>
<feature type="compositionally biased region" description="Low complexity" evidence="2">
    <location>
        <begin position="2600"/>
        <end position="2619"/>
    </location>
</feature>
<gene>
    <name evidence="4" type="ORF">PBK173_000362500</name>
    <name evidence="5" type="ORF">PBNK65NY_000350800</name>
    <name evidence="6" type="ORF">PBSP11A_000351400</name>
    <name evidence="7" type="ORF">PBSP11RLL_000351400</name>
</gene>
<feature type="transmembrane region" description="Helical" evidence="3">
    <location>
        <begin position="3681"/>
        <end position="3700"/>
    </location>
</feature>
<evidence type="ECO:0000313" key="6">
    <source>
        <dbReference type="EMBL" id="SCM16295.1"/>
    </source>
</evidence>
<evidence type="ECO:0000313" key="5">
    <source>
        <dbReference type="EMBL" id="SCL95830.1"/>
    </source>
</evidence>
<dbReference type="OrthoDB" id="428850at2759"/>
<feature type="transmembrane region" description="Helical" evidence="3">
    <location>
        <begin position="3185"/>
        <end position="3204"/>
    </location>
</feature>
<evidence type="ECO:0000256" key="3">
    <source>
        <dbReference type="SAM" id="Phobius"/>
    </source>
</evidence>
<organism evidence="4 8">
    <name type="scientific">Plasmodium berghei</name>
    <dbReference type="NCBI Taxonomy" id="5821"/>
    <lineage>
        <taxon>Eukaryota</taxon>
        <taxon>Sar</taxon>
        <taxon>Alveolata</taxon>
        <taxon>Apicomplexa</taxon>
        <taxon>Aconoidasida</taxon>
        <taxon>Haemosporida</taxon>
        <taxon>Plasmodiidae</taxon>
        <taxon>Plasmodium</taxon>
        <taxon>Plasmodium (Vinckeia)</taxon>
    </lineage>
</organism>
<feature type="transmembrane region" description="Helical" evidence="3">
    <location>
        <begin position="3964"/>
        <end position="3982"/>
    </location>
</feature>
<feature type="transmembrane region" description="Helical" evidence="3">
    <location>
        <begin position="2663"/>
        <end position="2681"/>
    </location>
</feature>
<keyword evidence="1" id="KW-0175">Coiled coil</keyword>
<accession>A0A0Y9Z3G4</accession>
<feature type="transmembrane region" description="Helical" evidence="3">
    <location>
        <begin position="3883"/>
        <end position="3904"/>
    </location>
</feature>
<evidence type="ECO:0000313" key="10">
    <source>
        <dbReference type="Proteomes" id="UP000219974"/>
    </source>
</evidence>
<dbReference type="Proteomes" id="UP000516480">
    <property type="component" value="Chromosome 13"/>
</dbReference>
<dbReference type="EMBL" id="LT608149">
    <property type="protein sequence ID" value="SCL95830.1"/>
    <property type="molecule type" value="Genomic_DNA"/>
</dbReference>
<feature type="region of interest" description="Disordered" evidence="2">
    <location>
        <begin position="2600"/>
        <end position="2620"/>
    </location>
</feature>
<dbReference type="EMBL" id="LT608277">
    <property type="protein sequence ID" value="SCM18091.1"/>
    <property type="molecule type" value="Genomic_DNA"/>
</dbReference>
<keyword evidence="3" id="KW-0472">Membrane</keyword>
<evidence type="ECO:0000313" key="9">
    <source>
        <dbReference type="Proteomes" id="UP000219860"/>
    </source>
</evidence>
<feature type="transmembrane region" description="Helical" evidence="3">
    <location>
        <begin position="1784"/>
        <end position="1802"/>
    </location>
</feature>
<dbReference type="Proteomes" id="UP000219974">
    <property type="component" value="Chromosome 13"/>
</dbReference>
<evidence type="ECO:0000313" key="7">
    <source>
        <dbReference type="EMBL" id="SCM18091.1"/>
    </source>
</evidence>
<dbReference type="OMA" id="LYIFVSY"/>
<sequence>MNDDSLSNLIQKIGHHIDDIRDRSIIMLIQKYEKNLINEEELKKRNNFYCLILHYINDRNSFIPLKNLQDILSFVQNIIKKDEHIKQKFEELYISKFLKEFLTHFKNNKEKYKSNKQVQKSYLAKSDDLGMLSLDNSSTKNDECINVIKILCELINIYCPDESINDILEFKDSNYVSIQNDKNINDVITSLNTQDLTSDSSNIYNEKGMNLQNGENNSPIKNSIINETNTVQNKNTSDITPKEQEKKQRNSLISLSLYQNNNISEKDLTTINQMIKKNNYINIFTKNRCSTIEEFEYYNTLHSIKNQLNQNSIDLLLRYKSYKSNKIKNEDSNTSDIFLPASFLHTNKYIIEQNYSLLLKYYNFLYLYNFFDSYDMFMKNFLDINAMEPQDNNIEIKQLNEETEKCDIEKKKKDGKKNDQICSITNIIDQYYTYLKYNYIYNNKIYYKITNYTNKINLLYFYTKMKFNYFELLGINIIKKKISVDDLVYMHKEVNKILNKYIYIFNKDVLLFNYKFIYTLSYNIHYIYKNYVENRQLENDYNYIINIVNNLSYIIYIILYNIYVTIKNKKECMCNSIYNIYINNFFFLLNQNLFYLVFLCNNKKAKQKLSKNIITVTNFAAYQRNNDKIISNINSFYYNKYCQKYSELADKNSTLEINENDMYHYLFITKNNCIYIFKMIVFYMLEILRISHYRIDNINKNCSIFNFHTENYILIYDYLYNIMIQYFDSDQKELDTHFNNLIDFIKETNMYTSSNNTNKNDHNNKTDYIYRKKESNSYSFLSVSSPLASSEVLESSSSELSHDMSKDKFKSINIFINDSYRYTYKYNLKQIEILKIICLYINYTPISFIQAKRIKIQFANILKTILFDIHINIHYLEILYFIKLFFYFYDSQIYKEYESFIFYYNLLVNLFFIYSENANKTVDKNIHISMVHVDKHIQKTMDTINTQLDISTFINTNNNIFHFFFFLSTNYTSLNMFLEKFLVESIKHCNIGSCDNIIFSNTVTNPTNEFSEILVNFKSSDFGNQQKYTKDETNNFKNIESKHLHNFYSTLIKTTKNNTELINLQSQEITKFLDNSNIISNFSFNFIHNISSILIENNLKILFNTFLLLSSEYNNFESYIESHGQYSTIYQFIVDKLKKISNKMHILSFNHSTQGENSLIQNVKFVELFKNFLLLLHNIISIIYSYNNEVIFFFLNFIFNINNEKSKFFSSNEELSPIYIQTFNIPDNHSCEINTLNKKTNYPYDYEKYIGENSFYKSTAHQSNFKTKENTITNYGTNCTTIYHNMDNEDNQYLHKKEECTSNDMIKYGNKANYNYYATKNYGNKNNYDYPECHPDCENTFKKENSEKQNCIERIKNPYMALKKEQNNFSEIENKYNNNEQNQWNKTEEIFIQSDDNTKNYNKNSNLNNYNKAYSDIKYSINKTKQYLSNTFLSPFQIIEFVDFIYEICVYSKKEIKNYYIVFIIENIKKNIGILIDMIKDKEIKEKRCMLANIKTHSNLLLLLYFIKKKYIIIIEQTLYNSFNFLYENYFYPHFNQNKKQNLEVDQTSSSLYFYQNVFINIHNAYFFLFQKKKKKRTFSLKFFWKLYYQLKMNFGKINTQLEQLKKNDNSNDPLPCFSSTNNESQNREILKKKIQYYNIEQKTDKTYENSKINEKNNPECEKLSYNIFNYSSDWNFKANILNTYISSFLVETFTDDETIILKYMDNISMGIEKQTPHFFNRIISFLLRKETKYEANIVSIKRSSNHEKGVPNDNDISLQIYENILSLYLQIIKEIILKEKISITYIETFIYVLKIIILLLITNNRNSKICKKIYKEKYFFLSHLYCFFFYDNEIIKSLSISLTFYLIFDQNILLLNKYRLFLEPRFVIEQEENKKKVKARDEYIPFLLNKCPNKQKINSSSQSNGEKNVEYSIINEITKIEHINMCTTEEMESMQNKHEDENHSFQNDIHSIHKKYNLSFFNLKNNKSKYLDNNKNDHIDNLKRASYCIENKIIYYVPFWLYKKLQTNHLLFHIKKFKSFFLYSTKYTYLHSFHNPKSNTSEKELSYYGNYNNDNIFRSFALFVNKYYYIIQELKKGGNNILFNYNNNIDKPNIEISPINQDTRSNSGLSNPNSFIFLNIKLDKNILSYNNSAYIASLLKELKIQPSINDFENDKVKFAYIYNLNRLFFFLNNFYIQFLYTYDDNSENYIKQSQDSITQNNSTEKCEISYLHDKSKMETSSNNIREENINLYNREKNKNCQHQFIKIKKNVYYLFENNFSHILSIINFVYDIIFPYTDKLAFFMHNCLTNTNTTNESYSHKKNIMLIHNNLLLLEHLINVFDICLYIHLIVKNNKNIYIKEHIHELNKQIDLSLYIYKLLYISISTNSLKNKFSSFSLNIIYNFIKIENYYLNIKHDYYNNLDGDNLEDKETKNYIMLKEEKRKRKILKEKNKSMSTLVNFLFFIISKYSKKIIKKKAKQNIPNQISQPKNNLYYNIVNLYEIEKIINIENATFQNHEKKYLKLNIFFIKNVMSMLHVIMKQGCYIDLNLINNDIFLINYNILMNYDYKRFVNKHIWKSKNDINNQHVSHPENSSSQIGQNVTTIRTDSKYTDSIFSDSSNNNGFNDSQNSSNSSNSGKLRDKSLNPLIENKNVKKFRILKKIILNKYINTLLNFCNIYNDIVIECLYVQLLIFFFKYILQVIKSKFRKEYVKDNCYSKQQILIFFLKHYKVDKKIFIFLKSIYFIILKYSIYVQKTKFSNNFFTHNINTKKRQNEKCNDQNKKTKVDINKHNYFIKEEKIYINYCKLFYEYTINHYRNCIETEKHSENYYSYNNLGEQIFNNSNCDRRLNENFKSSNPKNNNNSINDISNSAYVCMIDLYCPYCEEIKILFLSIIVFLSFSLDNFPLFFLQDINETRELTKDRDPDNKKNENIIILCERIFYYLSKKNIYRNFCVFREAKLLEKYFIKIFIKLLYCNQKKTMNNLQKYEIYIYKNELNPLNSQSRQFKEGNDKDEHIQGRYDHIINNCCNYSSSNNNVTCESDIDKKCKEPNYIFKECNNDKNYTKDKTDKSIYNKRNDNNRNTPNTTCSCKNICYYTKKNKIFKKHMTHDNHFYINYFLNYFLIEKAEKNNLEYIYDKIYYYILVVIMCFKDKNFLSVLLSKNENFYDEFNKNLQEYLKYVLKNKHEVNEKKKKNETMIHNLLYIFVSYIYIYLNELYTIFFTHIKNLLTLPSFFQNVIYINSVEIIQTNLKSAHEKEGEKTNEKNDSYVSIAEYYDVLINNKNQNSNNNLENYIDQNIKNVIIRNIFHNNNIYLFILYIMNDNKYNINNSNGETYRKCNLLANNSGDSIKNYIFFKSFQSNFKRNNKIYLNKITTNIILFFLLFFYDYYSSDYEIKENILMQIVRHIFEHFITFFNDDFIYIHSKLSEITKSNNLSIKKKQKYYTSSNLKYVINNETKIIDNKSVIKDFQESNKNESPEKIDKTKNKNIYLRAHVALEKVKKEDRTKRDETLKGSSRNRDQAITQQNCKYVLQNKGIKTNEVKNIDEEIKNHKVSIENNNFRLYNNKKYKNNELNKKKTPLDIHKESEQNIEFKYSSKENTYIITIILDKLKRNKKLLFLYTTNSFRIIHIHNNVSSLIFTYKYISIMFQKLSYFQNSEIIKCIYNTFDYYIFNNAKNEISVVEDKWKNILYKDIGYLSYLYIYYFFNFISCFLLYDVSTLDKFCSNTQKSIDAINNYLKELIINTQGIYICTIILNFYLTIMNSYFFDFSLYENTFIFLEQNDKTDDQNNLSAEQYITDMLKNNNKWTQKGKKGTYFECIKKLSTEFNKTKFNSFLINYIIDNIEKSTSKNKTEIKRGNNLIMLILQFISYQIIFIDNKNDILKLANALMKYLKKKDACIVLSYYIIVFFNSCFLNPVFDERLINTVFNFDKNDNIWFNFIFLSSTKMKKNKDVIILVKFSILHLYLLLLKNKNYFKKCILYISSDINIYFVLIYILNEIFEYFQILNNNEENIIQMIKMDKSNNKDNNSSNIQKTHIKYFYLYTELIVIVTDIIKIINTNDFNKYIALQHNKEKDSLILQFKNLYKKLKNELKHLERHIKSIKYSIFIHPLMINIHMLHKYYLSIYIKEFYYFHKTFFKYDLFMFNYLKLIKNKRKETNFTFIKKHQEKKETGSIGIVATTLKTPEVVYENMQKFDLKNNIDRENYINKNKWEAYHNMNNRDTHFYFFFNTHKNFNYQINSLCSSTLQNELHYSLSKIFSSSFLKSNETPQNYLQYNMEHIQIYINYINQSVKISIDFFNNFAKT</sequence>